<dbReference type="InterPro" id="IPR013083">
    <property type="entry name" value="Znf_RING/FYVE/PHD"/>
</dbReference>
<dbReference type="PROSITE" id="PS50089">
    <property type="entry name" value="ZF_RING_2"/>
    <property type="match status" value="1"/>
</dbReference>
<dbReference type="InterPro" id="IPR001841">
    <property type="entry name" value="Znf_RING"/>
</dbReference>
<reference evidence="3" key="2">
    <citation type="submission" date="2020-08" db="EMBL/GenBank/DDBJ databases">
        <title>Plant Genome Project.</title>
        <authorList>
            <person name="Zhang R.-G."/>
        </authorList>
    </citation>
    <scope>NUCLEOTIDE SEQUENCE</scope>
    <source>
        <strain evidence="3">Huo1</strain>
        <tissue evidence="3">Leaf</tissue>
    </source>
</reference>
<keyword evidence="1" id="KW-0863">Zinc-finger</keyword>
<dbReference type="AlphaFoldDB" id="A0A8X8W857"/>
<gene>
    <name evidence="3" type="ORF">SASPL_151101</name>
</gene>
<dbReference type="GO" id="GO:0008270">
    <property type="term" value="F:zinc ion binding"/>
    <property type="evidence" value="ECO:0007669"/>
    <property type="project" value="UniProtKB-KW"/>
</dbReference>
<keyword evidence="4" id="KW-1185">Reference proteome</keyword>
<dbReference type="Gene3D" id="3.30.40.10">
    <property type="entry name" value="Zinc/RING finger domain, C3HC4 (zinc finger)"/>
    <property type="match status" value="1"/>
</dbReference>
<organism evidence="3">
    <name type="scientific">Salvia splendens</name>
    <name type="common">Scarlet sage</name>
    <dbReference type="NCBI Taxonomy" id="180675"/>
    <lineage>
        <taxon>Eukaryota</taxon>
        <taxon>Viridiplantae</taxon>
        <taxon>Streptophyta</taxon>
        <taxon>Embryophyta</taxon>
        <taxon>Tracheophyta</taxon>
        <taxon>Spermatophyta</taxon>
        <taxon>Magnoliopsida</taxon>
        <taxon>eudicotyledons</taxon>
        <taxon>Gunneridae</taxon>
        <taxon>Pentapetalae</taxon>
        <taxon>asterids</taxon>
        <taxon>lamiids</taxon>
        <taxon>Lamiales</taxon>
        <taxon>Lamiaceae</taxon>
        <taxon>Nepetoideae</taxon>
        <taxon>Mentheae</taxon>
        <taxon>Salviinae</taxon>
        <taxon>Salvia</taxon>
        <taxon>Salvia subgen. Calosphace</taxon>
        <taxon>core Calosphace</taxon>
    </lineage>
</organism>
<evidence type="ECO:0000259" key="2">
    <source>
        <dbReference type="PROSITE" id="PS50089"/>
    </source>
</evidence>
<dbReference type="PANTHER" id="PTHR47531">
    <property type="entry name" value="RING/U-BOX SUPERFAMILY PROTEIN"/>
    <property type="match status" value="1"/>
</dbReference>
<evidence type="ECO:0000313" key="4">
    <source>
        <dbReference type="Proteomes" id="UP000298416"/>
    </source>
</evidence>
<feature type="domain" description="RING-type" evidence="2">
    <location>
        <begin position="16"/>
        <end position="46"/>
    </location>
</feature>
<protein>
    <recommendedName>
        <fullName evidence="2">RING-type domain-containing protein</fullName>
    </recommendedName>
</protein>
<evidence type="ECO:0000313" key="3">
    <source>
        <dbReference type="EMBL" id="KAG6389629.1"/>
    </source>
</evidence>
<sequence>MISCYLNPRPLNPSRCYICLVEYEDGDSMRVLPCHHEFHRACIDKWLKEIHRWYAHFADGTSADLANYGELLMAKSHVLQDQLKLLRLSCGERIS</sequence>
<dbReference type="Proteomes" id="UP000298416">
    <property type="component" value="Unassembled WGS sequence"/>
</dbReference>
<dbReference type="PANTHER" id="PTHR47531:SF2">
    <property type="entry name" value="RING_U-BOX SUPERFAMILY PROTEIN"/>
    <property type="match status" value="1"/>
</dbReference>
<keyword evidence="1" id="KW-0862">Zinc</keyword>
<accession>A0A8X8W857</accession>
<reference evidence="3" key="1">
    <citation type="submission" date="2018-01" db="EMBL/GenBank/DDBJ databases">
        <authorList>
            <person name="Mao J.F."/>
        </authorList>
    </citation>
    <scope>NUCLEOTIDE SEQUENCE</scope>
    <source>
        <strain evidence="3">Huo1</strain>
        <tissue evidence="3">Leaf</tissue>
    </source>
</reference>
<evidence type="ECO:0000256" key="1">
    <source>
        <dbReference type="PROSITE-ProRule" id="PRU00175"/>
    </source>
</evidence>
<comment type="caution">
    <text evidence="3">The sequence shown here is derived from an EMBL/GenBank/DDBJ whole genome shotgun (WGS) entry which is preliminary data.</text>
</comment>
<dbReference type="SUPFAM" id="SSF57850">
    <property type="entry name" value="RING/U-box"/>
    <property type="match status" value="1"/>
</dbReference>
<name>A0A8X8W857_SALSN</name>
<dbReference type="Pfam" id="PF13639">
    <property type="entry name" value="zf-RING_2"/>
    <property type="match status" value="1"/>
</dbReference>
<proteinExistence type="predicted"/>
<dbReference type="EMBL" id="PNBA02000020">
    <property type="protein sequence ID" value="KAG6389629.1"/>
    <property type="molecule type" value="Genomic_DNA"/>
</dbReference>
<keyword evidence="1" id="KW-0479">Metal-binding</keyword>